<comment type="caution">
    <text evidence="2">The sequence shown here is derived from an EMBL/GenBank/DDBJ whole genome shotgun (WGS) entry which is preliminary data.</text>
</comment>
<dbReference type="EMBL" id="CAUYUJ010002396">
    <property type="protein sequence ID" value="CAK0800595.1"/>
    <property type="molecule type" value="Genomic_DNA"/>
</dbReference>
<protein>
    <submittedName>
        <fullName evidence="2">Uncharacterized protein</fullName>
    </submittedName>
</protein>
<feature type="coiled-coil region" evidence="1">
    <location>
        <begin position="77"/>
        <end position="104"/>
    </location>
</feature>
<evidence type="ECO:0000313" key="2">
    <source>
        <dbReference type="EMBL" id="CAK0800595.1"/>
    </source>
</evidence>
<evidence type="ECO:0000313" key="3">
    <source>
        <dbReference type="Proteomes" id="UP001189429"/>
    </source>
</evidence>
<keyword evidence="1" id="KW-0175">Coiled coil</keyword>
<organism evidence="2 3">
    <name type="scientific">Prorocentrum cordatum</name>
    <dbReference type="NCBI Taxonomy" id="2364126"/>
    <lineage>
        <taxon>Eukaryota</taxon>
        <taxon>Sar</taxon>
        <taxon>Alveolata</taxon>
        <taxon>Dinophyceae</taxon>
        <taxon>Prorocentrales</taxon>
        <taxon>Prorocentraceae</taxon>
        <taxon>Prorocentrum</taxon>
    </lineage>
</organism>
<evidence type="ECO:0000256" key="1">
    <source>
        <dbReference type="SAM" id="Coils"/>
    </source>
</evidence>
<gene>
    <name evidence="2" type="ORF">PCOR1329_LOCUS8704</name>
</gene>
<dbReference type="Proteomes" id="UP001189429">
    <property type="component" value="Unassembled WGS sequence"/>
</dbReference>
<proteinExistence type="predicted"/>
<name>A0ABN9Q7V5_9DINO</name>
<accession>A0ABN9Q7V5</accession>
<keyword evidence="3" id="KW-1185">Reference proteome</keyword>
<feature type="non-terminal residue" evidence="2">
    <location>
        <position position="278"/>
    </location>
</feature>
<reference evidence="2" key="1">
    <citation type="submission" date="2023-10" db="EMBL/GenBank/DDBJ databases">
        <authorList>
            <person name="Chen Y."/>
            <person name="Shah S."/>
            <person name="Dougan E. K."/>
            <person name="Thang M."/>
            <person name="Chan C."/>
        </authorList>
    </citation>
    <scope>NUCLEOTIDE SEQUENCE [LARGE SCALE GENOMIC DNA]</scope>
</reference>
<feature type="non-terminal residue" evidence="2">
    <location>
        <position position="1"/>
    </location>
</feature>
<sequence length="278" mass="30451">AALERATNALKAIGDVQDRVLLDSKAALLAEQARLREKTLSEKPFGAQLHQLAHRCTTLEKKKERQQAIVVQFGVDAANLQANTADAERALADTSRELVEAEAARRAAAAMAPHSEAGVYSLRATIPALDMSAAERGNLLGAIGAGPALAAAIQDSFDRRLRASQPSAVDVAVPPDDGDLEDIHAFYREVSRLSEAVGSCAKRAKTQQDVVYASIVVLGGDRRCHAAVPEQCHRAACGEQVDYDGFDDWRRFGGGRRWWLYGQRRRIDLDFMMRWLEM</sequence>